<sequence length="249" mass="28061">MTKKDEEILTQLEAIMEELKEARQQSASTIAMERKPFTLGHYLKAGLRLWSIKISVILILLVLIGTIIGASIFYFTSSSVHTEKGSFVEQIRDLSSLATSQAYVKAVIEKEDNQLFGKEISTNIPGTKRKLLLIIPGSVTAGVDLEQLQDDDIKLMEEEKRLEITLPKAELLQDPSLDFEQAQTFSVEGIFRGEVNWDEGYELAKEAKDKVVEEALTQGLLQTAEKNAEKMLTEFYSRVGYDVVIHFQD</sequence>
<gene>
    <name evidence="3" type="ORF">ACFYKX_15015</name>
</gene>
<name>A0ABW6KGA6_9BACI</name>
<keyword evidence="2" id="KW-1133">Transmembrane helix</keyword>
<dbReference type="EMBL" id="JBIACK010000007">
    <property type="protein sequence ID" value="MFE8701910.1"/>
    <property type="molecule type" value="Genomic_DNA"/>
</dbReference>
<evidence type="ECO:0000256" key="2">
    <source>
        <dbReference type="SAM" id="Phobius"/>
    </source>
</evidence>
<dbReference type="Proteomes" id="UP001601059">
    <property type="component" value="Unassembled WGS sequence"/>
</dbReference>
<evidence type="ECO:0000313" key="4">
    <source>
        <dbReference type="Proteomes" id="UP001601059"/>
    </source>
</evidence>
<evidence type="ECO:0000313" key="3">
    <source>
        <dbReference type="EMBL" id="MFE8701910.1"/>
    </source>
</evidence>
<comment type="caution">
    <text evidence="3">The sequence shown here is derived from an EMBL/GenBank/DDBJ whole genome shotgun (WGS) entry which is preliminary data.</text>
</comment>
<reference evidence="3 4" key="1">
    <citation type="submission" date="2024-08" db="EMBL/GenBank/DDBJ databases">
        <title>Two novel Cytobacillus novel species.</title>
        <authorList>
            <person name="Liu G."/>
        </authorList>
    </citation>
    <scope>NUCLEOTIDE SEQUENCE [LARGE SCALE GENOMIC DNA]</scope>
    <source>
        <strain evidence="3 4">FJAT-54145</strain>
    </source>
</reference>
<dbReference type="RefSeq" id="WP_389361874.1">
    <property type="nucleotide sequence ID" value="NZ_JBIACK010000007.1"/>
</dbReference>
<keyword evidence="2" id="KW-0812">Transmembrane</keyword>
<organism evidence="3 4">
    <name type="scientific">Cytobacillus spartinae</name>
    <dbReference type="NCBI Taxonomy" id="3299023"/>
    <lineage>
        <taxon>Bacteria</taxon>
        <taxon>Bacillati</taxon>
        <taxon>Bacillota</taxon>
        <taxon>Bacilli</taxon>
        <taxon>Bacillales</taxon>
        <taxon>Bacillaceae</taxon>
        <taxon>Cytobacillus</taxon>
    </lineage>
</organism>
<evidence type="ECO:0000256" key="1">
    <source>
        <dbReference type="SAM" id="Coils"/>
    </source>
</evidence>
<dbReference type="InterPro" id="IPR025324">
    <property type="entry name" value="DUF4230"/>
</dbReference>
<dbReference type="Pfam" id="PF14014">
    <property type="entry name" value="DUF4230"/>
    <property type="match status" value="1"/>
</dbReference>
<proteinExistence type="predicted"/>
<feature type="transmembrane region" description="Helical" evidence="2">
    <location>
        <begin position="54"/>
        <end position="75"/>
    </location>
</feature>
<keyword evidence="1" id="KW-0175">Coiled coil</keyword>
<protein>
    <submittedName>
        <fullName evidence="3">DUF4230 domain-containing protein</fullName>
    </submittedName>
</protein>
<keyword evidence="4" id="KW-1185">Reference proteome</keyword>
<keyword evidence="2" id="KW-0472">Membrane</keyword>
<feature type="coiled-coil region" evidence="1">
    <location>
        <begin position="2"/>
        <end position="29"/>
    </location>
</feature>
<accession>A0ABW6KGA6</accession>